<dbReference type="GO" id="GO:0046872">
    <property type="term" value="F:metal ion binding"/>
    <property type="evidence" value="ECO:0007669"/>
    <property type="project" value="UniProtKB-UniRule"/>
</dbReference>
<dbReference type="InterPro" id="IPR050668">
    <property type="entry name" value="Cytochrome_b5"/>
</dbReference>
<dbReference type="InterPro" id="IPR036400">
    <property type="entry name" value="Cyt_B5-like_heme/steroid_sf"/>
</dbReference>
<keyword evidence="3 8" id="KW-0812">Transmembrane</keyword>
<dbReference type="InterPro" id="IPR001199">
    <property type="entry name" value="Cyt_B5-like_heme/steroid-bd"/>
</dbReference>
<evidence type="ECO:0000259" key="9">
    <source>
        <dbReference type="PROSITE" id="PS50255"/>
    </source>
</evidence>
<dbReference type="SMART" id="SM01117">
    <property type="entry name" value="Cyt-b5"/>
    <property type="match status" value="1"/>
</dbReference>
<dbReference type="PANTHER" id="PTHR19359">
    <property type="entry name" value="CYTOCHROME B5"/>
    <property type="match status" value="1"/>
</dbReference>
<dbReference type="EMBL" id="NCKU01007007">
    <property type="protein sequence ID" value="RWS02974.1"/>
    <property type="molecule type" value="Genomic_DNA"/>
</dbReference>
<reference evidence="12 13" key="1">
    <citation type="journal article" date="2018" name="Gigascience">
        <title>Genomes of trombidid mites reveal novel predicted allergens and laterally-transferred genes associated with secondary metabolism.</title>
        <authorList>
            <person name="Dong X."/>
            <person name="Chaisiri K."/>
            <person name="Xia D."/>
            <person name="Armstrong S.D."/>
            <person name="Fang Y."/>
            <person name="Donnelly M.J."/>
            <person name="Kadowaki T."/>
            <person name="McGarry J.W."/>
            <person name="Darby A.C."/>
            <person name="Makepeace B.L."/>
        </authorList>
    </citation>
    <scope>NUCLEOTIDE SEQUENCE [LARGE SCALE GENOMIC DNA]</scope>
    <source>
        <strain evidence="12">UoL-WK</strain>
    </source>
</reference>
<dbReference type="SUPFAM" id="SSF55856">
    <property type="entry name" value="Cytochrome b5-like heme/steroid binding domain"/>
    <property type="match status" value="1"/>
</dbReference>
<comment type="subcellular location">
    <subcellularLocation>
        <location evidence="1">Membrane</location>
    </subcellularLocation>
</comment>
<dbReference type="EMBL" id="NCKU01012913">
    <property type="protein sequence ID" value="RWR99958.1"/>
    <property type="molecule type" value="Genomic_DNA"/>
</dbReference>
<dbReference type="EMBL" id="NCKU01007008">
    <property type="protein sequence ID" value="RWS02971.1"/>
    <property type="molecule type" value="Genomic_DNA"/>
</dbReference>
<evidence type="ECO:0000256" key="5">
    <source>
        <dbReference type="ARBA" id="ARBA00023004"/>
    </source>
</evidence>
<evidence type="ECO:0000256" key="6">
    <source>
        <dbReference type="ARBA" id="ARBA00023136"/>
    </source>
</evidence>
<evidence type="ECO:0000256" key="3">
    <source>
        <dbReference type="ARBA" id="ARBA00022692"/>
    </source>
</evidence>
<name>A0A3S3P7V0_9ACAR</name>
<accession>A0A3S3P7V0</accession>
<gene>
    <name evidence="11" type="ORF">B4U79_09707</name>
    <name evidence="12" type="ORF">B4U79_11266</name>
    <name evidence="10" type="ORF">B4U79_11893</name>
</gene>
<dbReference type="GO" id="GO:0020037">
    <property type="term" value="F:heme binding"/>
    <property type="evidence" value="ECO:0007669"/>
    <property type="project" value="UniProtKB-UniRule"/>
</dbReference>
<feature type="domain" description="Cytochrome b5 heme-binding" evidence="9">
    <location>
        <begin position="6"/>
        <end position="77"/>
    </location>
</feature>
<evidence type="ECO:0000313" key="11">
    <source>
        <dbReference type="EMBL" id="RWS02971.1"/>
    </source>
</evidence>
<dbReference type="InterPro" id="IPR018506">
    <property type="entry name" value="Cyt_B5_heme-BS"/>
</dbReference>
<dbReference type="FunFam" id="3.10.120.10:FF:000002">
    <property type="entry name" value="Cytochrome b5 type B"/>
    <property type="match status" value="1"/>
</dbReference>
<reference evidence="12" key="2">
    <citation type="submission" date="2018-11" db="EMBL/GenBank/DDBJ databases">
        <title>Trombidioid mite genomics.</title>
        <authorList>
            <person name="Dong X."/>
        </authorList>
    </citation>
    <scope>NUCLEOTIDE SEQUENCE</scope>
    <source>
        <strain evidence="12">UoL-WK</strain>
    </source>
</reference>
<evidence type="ECO:0000313" key="10">
    <source>
        <dbReference type="EMBL" id="RWR99958.1"/>
    </source>
</evidence>
<proteinExistence type="inferred from homology"/>
<dbReference type="GO" id="GO:0016020">
    <property type="term" value="C:membrane"/>
    <property type="evidence" value="ECO:0007669"/>
    <property type="project" value="UniProtKB-SubCell"/>
</dbReference>
<dbReference type="Pfam" id="PF00173">
    <property type="entry name" value="Cyt-b5"/>
    <property type="match status" value="1"/>
</dbReference>
<dbReference type="PROSITE" id="PS50255">
    <property type="entry name" value="CYTOCHROME_B5_2"/>
    <property type="match status" value="1"/>
</dbReference>
<keyword evidence="13" id="KW-1185">Reference proteome</keyword>
<evidence type="ECO:0000313" key="12">
    <source>
        <dbReference type="EMBL" id="RWS02974.1"/>
    </source>
</evidence>
<dbReference type="Gene3D" id="3.10.120.10">
    <property type="entry name" value="Cytochrome b5-like heme/steroid binding domain"/>
    <property type="match status" value="1"/>
</dbReference>
<protein>
    <submittedName>
        <fullName evidence="12">Cytochrome B5-like protein</fullName>
    </submittedName>
</protein>
<dbReference type="STRING" id="1965070.A0A3S3P7V0"/>
<dbReference type="OrthoDB" id="260519at2759"/>
<dbReference type="PRINTS" id="PR00363">
    <property type="entry name" value="CYTOCHROMEB5"/>
</dbReference>
<evidence type="ECO:0000256" key="8">
    <source>
        <dbReference type="RuleBase" id="RU362121"/>
    </source>
</evidence>
<evidence type="ECO:0000256" key="4">
    <source>
        <dbReference type="ARBA" id="ARBA00022723"/>
    </source>
</evidence>
<evidence type="ECO:0000256" key="7">
    <source>
        <dbReference type="ARBA" id="ARBA00038168"/>
    </source>
</evidence>
<dbReference type="PROSITE" id="PS00191">
    <property type="entry name" value="CYTOCHROME_B5_1"/>
    <property type="match status" value="1"/>
</dbReference>
<comment type="caution">
    <text evidence="12">The sequence shown here is derived from an EMBL/GenBank/DDBJ whole genome shotgun (WGS) entry which is preliminary data.</text>
</comment>
<evidence type="ECO:0000313" key="13">
    <source>
        <dbReference type="Proteomes" id="UP000285301"/>
    </source>
</evidence>
<keyword evidence="8" id="KW-1133">Transmembrane helix</keyword>
<keyword evidence="6 8" id="KW-0472">Membrane</keyword>
<keyword evidence="5 8" id="KW-0408">Iron</keyword>
<dbReference type="AlphaFoldDB" id="A0A3S3P7V0"/>
<comment type="similarity">
    <text evidence="7 8">Belongs to the cytochrome b5 family.</text>
</comment>
<keyword evidence="2 8" id="KW-0349">Heme</keyword>
<evidence type="ECO:0000256" key="2">
    <source>
        <dbReference type="ARBA" id="ARBA00022617"/>
    </source>
</evidence>
<evidence type="ECO:0000256" key="1">
    <source>
        <dbReference type="ARBA" id="ARBA00004370"/>
    </source>
</evidence>
<organism evidence="12 13">
    <name type="scientific">Dinothrombium tinctorium</name>
    <dbReference type="NCBI Taxonomy" id="1965070"/>
    <lineage>
        <taxon>Eukaryota</taxon>
        <taxon>Metazoa</taxon>
        <taxon>Ecdysozoa</taxon>
        <taxon>Arthropoda</taxon>
        <taxon>Chelicerata</taxon>
        <taxon>Arachnida</taxon>
        <taxon>Acari</taxon>
        <taxon>Acariformes</taxon>
        <taxon>Trombidiformes</taxon>
        <taxon>Prostigmata</taxon>
        <taxon>Anystina</taxon>
        <taxon>Parasitengona</taxon>
        <taxon>Trombidioidea</taxon>
        <taxon>Trombidiidae</taxon>
        <taxon>Dinothrombium</taxon>
    </lineage>
</organism>
<feature type="transmembrane region" description="Helical" evidence="8">
    <location>
        <begin position="101"/>
        <end position="122"/>
    </location>
</feature>
<sequence>MSEEHREEVVKNGDKNAIYITIHNRVYDVSNFLEEHPGGGDVLLEYAGKDATEAFEDVGHSDDAHEMLKQYLIGELEDSEKSSNVKNQTNGTDGGVAWCEWVILPIGVVLVATLIYRAYLFYNTR</sequence>
<dbReference type="Proteomes" id="UP000285301">
    <property type="component" value="Unassembled WGS sequence"/>
</dbReference>
<keyword evidence="4 8" id="KW-0479">Metal-binding</keyword>